<evidence type="ECO:0000313" key="1">
    <source>
        <dbReference type="EMBL" id="GIX76401.1"/>
    </source>
</evidence>
<comment type="caution">
    <text evidence="1">The sequence shown here is derived from an EMBL/GenBank/DDBJ whole genome shotgun (WGS) entry which is preliminary data.</text>
</comment>
<name>A0AAV4MWT7_CAEEX</name>
<dbReference type="AlphaFoldDB" id="A0AAV4MWT7"/>
<evidence type="ECO:0000313" key="2">
    <source>
        <dbReference type="Proteomes" id="UP001054945"/>
    </source>
</evidence>
<reference evidence="1 2" key="1">
    <citation type="submission" date="2021-06" db="EMBL/GenBank/DDBJ databases">
        <title>Caerostris extrusa draft genome.</title>
        <authorList>
            <person name="Kono N."/>
            <person name="Arakawa K."/>
        </authorList>
    </citation>
    <scope>NUCLEOTIDE SEQUENCE [LARGE SCALE GENOMIC DNA]</scope>
</reference>
<dbReference type="Proteomes" id="UP001054945">
    <property type="component" value="Unassembled WGS sequence"/>
</dbReference>
<proteinExistence type="predicted"/>
<gene>
    <name evidence="1" type="ORF">CEXT_111121</name>
</gene>
<protein>
    <submittedName>
        <fullName evidence="1">Uncharacterized protein</fullName>
    </submittedName>
</protein>
<dbReference type="EMBL" id="BPLR01002662">
    <property type="protein sequence ID" value="GIX76401.1"/>
    <property type="molecule type" value="Genomic_DNA"/>
</dbReference>
<keyword evidence="2" id="KW-1185">Reference proteome</keyword>
<accession>A0AAV4MWT7</accession>
<sequence>MISSLKVFNHHLTMKMNRSHHFSNILDDMLECEPSENGVGLSLTFSQIVADAKNIVIPNADQIPLQLFKYLNIEDPQSPKAVQRRKQAKNH</sequence>
<organism evidence="1 2">
    <name type="scientific">Caerostris extrusa</name>
    <name type="common">Bark spider</name>
    <name type="synonym">Caerostris bankana</name>
    <dbReference type="NCBI Taxonomy" id="172846"/>
    <lineage>
        <taxon>Eukaryota</taxon>
        <taxon>Metazoa</taxon>
        <taxon>Ecdysozoa</taxon>
        <taxon>Arthropoda</taxon>
        <taxon>Chelicerata</taxon>
        <taxon>Arachnida</taxon>
        <taxon>Araneae</taxon>
        <taxon>Araneomorphae</taxon>
        <taxon>Entelegynae</taxon>
        <taxon>Araneoidea</taxon>
        <taxon>Araneidae</taxon>
        <taxon>Caerostris</taxon>
    </lineage>
</organism>